<dbReference type="PIRSF" id="PIRSF036492">
    <property type="entry name" value="ALDH"/>
    <property type="match status" value="1"/>
</dbReference>
<dbReference type="OrthoDB" id="9762913at2"/>
<evidence type="ECO:0000313" key="9">
    <source>
        <dbReference type="EMBL" id="TCS75046.1"/>
    </source>
</evidence>
<accession>A0A4R3K1A5</accession>
<dbReference type="InterPro" id="IPR029510">
    <property type="entry name" value="Ald_DH_CS_GLU"/>
</dbReference>
<dbReference type="Proteomes" id="UP000295726">
    <property type="component" value="Unassembled WGS sequence"/>
</dbReference>
<dbReference type="AlphaFoldDB" id="A0A4R3K1A5"/>
<organism evidence="9 10">
    <name type="scientific">Muricomes intestini</name>
    <dbReference type="NCBI Taxonomy" id="1796634"/>
    <lineage>
        <taxon>Bacteria</taxon>
        <taxon>Bacillati</taxon>
        <taxon>Bacillota</taxon>
        <taxon>Clostridia</taxon>
        <taxon>Lachnospirales</taxon>
        <taxon>Lachnospiraceae</taxon>
        <taxon>Muricomes</taxon>
    </lineage>
</organism>
<gene>
    <name evidence="9" type="ORF">EDD59_1313</name>
</gene>
<evidence type="ECO:0000256" key="6">
    <source>
        <dbReference type="PROSITE-ProRule" id="PRU10007"/>
    </source>
</evidence>
<comment type="caution">
    <text evidence="9">The sequence shown here is derived from an EMBL/GenBank/DDBJ whole genome shotgun (WGS) entry which is preliminary data.</text>
</comment>
<dbReference type="SUPFAM" id="SSF53720">
    <property type="entry name" value="ALDH-like"/>
    <property type="match status" value="1"/>
</dbReference>
<protein>
    <recommendedName>
        <fullName evidence="4">Aldehyde dehydrogenase</fullName>
    </recommendedName>
</protein>
<evidence type="ECO:0000256" key="5">
    <source>
        <dbReference type="PIRSR" id="PIRSR036492-1"/>
    </source>
</evidence>
<dbReference type="Gene3D" id="3.40.605.10">
    <property type="entry name" value="Aldehyde Dehydrogenase, Chain A, domain 1"/>
    <property type="match status" value="1"/>
</dbReference>
<dbReference type="GO" id="GO:0006081">
    <property type="term" value="P:aldehyde metabolic process"/>
    <property type="evidence" value="ECO:0007669"/>
    <property type="project" value="InterPro"/>
</dbReference>
<dbReference type="FunFam" id="3.40.605.10:FF:000004">
    <property type="entry name" value="Aldehyde dehydrogenase"/>
    <property type="match status" value="1"/>
</dbReference>
<evidence type="ECO:0000256" key="1">
    <source>
        <dbReference type="ARBA" id="ARBA00009986"/>
    </source>
</evidence>
<dbReference type="PROSITE" id="PS00687">
    <property type="entry name" value="ALDEHYDE_DEHYDR_GLU"/>
    <property type="match status" value="1"/>
</dbReference>
<dbReference type="InterPro" id="IPR016162">
    <property type="entry name" value="Ald_DH_N"/>
</dbReference>
<feature type="domain" description="Aldehyde dehydrogenase" evidence="8">
    <location>
        <begin position="3"/>
        <end position="428"/>
    </location>
</feature>
<dbReference type="GO" id="GO:0005737">
    <property type="term" value="C:cytoplasm"/>
    <property type="evidence" value="ECO:0007669"/>
    <property type="project" value="TreeGrafter"/>
</dbReference>
<dbReference type="PANTHER" id="PTHR43570">
    <property type="entry name" value="ALDEHYDE DEHYDROGENASE"/>
    <property type="match status" value="1"/>
</dbReference>
<feature type="active site" evidence="5 6">
    <location>
        <position position="210"/>
    </location>
</feature>
<evidence type="ECO:0000256" key="4">
    <source>
        <dbReference type="PIRNR" id="PIRNR036492"/>
    </source>
</evidence>
<dbReference type="CDD" id="cd07136">
    <property type="entry name" value="ALDH_YwdH-P39616"/>
    <property type="match status" value="1"/>
</dbReference>
<dbReference type="EMBL" id="SLZZ01000031">
    <property type="protein sequence ID" value="TCS75046.1"/>
    <property type="molecule type" value="Genomic_DNA"/>
</dbReference>
<dbReference type="InterPro" id="IPR016160">
    <property type="entry name" value="Ald_DH_CS_CYS"/>
</dbReference>
<evidence type="ECO:0000259" key="8">
    <source>
        <dbReference type="Pfam" id="PF00171"/>
    </source>
</evidence>
<evidence type="ECO:0000313" key="10">
    <source>
        <dbReference type="Proteomes" id="UP000295726"/>
    </source>
</evidence>
<dbReference type="InterPro" id="IPR015590">
    <property type="entry name" value="Aldehyde_DH_dom"/>
</dbReference>
<dbReference type="InterPro" id="IPR016161">
    <property type="entry name" value="Ald_DH/histidinol_DH"/>
</dbReference>
<reference evidence="9 10" key="1">
    <citation type="submission" date="2019-03" db="EMBL/GenBank/DDBJ databases">
        <title>Genomic Encyclopedia of Type Strains, Phase IV (KMG-IV): sequencing the most valuable type-strain genomes for metagenomic binning, comparative biology and taxonomic classification.</title>
        <authorList>
            <person name="Goeker M."/>
        </authorList>
    </citation>
    <scope>NUCLEOTIDE SEQUENCE [LARGE SCALE GENOMIC DNA]</scope>
    <source>
        <strain evidence="9 10">DSM 29489</strain>
    </source>
</reference>
<dbReference type="PANTHER" id="PTHR43570:SF16">
    <property type="entry name" value="ALDEHYDE DEHYDROGENASE TYPE III, ISOFORM Q"/>
    <property type="match status" value="1"/>
</dbReference>
<dbReference type="PROSITE" id="PS00070">
    <property type="entry name" value="ALDEHYDE_DEHYDR_CYS"/>
    <property type="match status" value="1"/>
</dbReference>
<keyword evidence="3" id="KW-0520">NAD</keyword>
<dbReference type="InterPro" id="IPR016163">
    <property type="entry name" value="Ald_DH_C"/>
</dbReference>
<dbReference type="RefSeq" id="WP_132383446.1">
    <property type="nucleotide sequence ID" value="NZ_DAISRC010000200.1"/>
</dbReference>
<evidence type="ECO:0000256" key="3">
    <source>
        <dbReference type="ARBA" id="ARBA00023027"/>
    </source>
</evidence>
<dbReference type="InterPro" id="IPR012394">
    <property type="entry name" value="Aldehyde_DH_NAD(P)"/>
</dbReference>
<dbReference type="GO" id="GO:0004029">
    <property type="term" value="F:aldehyde dehydrogenase (NAD+) activity"/>
    <property type="evidence" value="ECO:0007669"/>
    <property type="project" value="TreeGrafter"/>
</dbReference>
<comment type="similarity">
    <text evidence="1 4 7">Belongs to the aldehyde dehydrogenase family.</text>
</comment>
<name>A0A4R3K1A5_9FIRM</name>
<proteinExistence type="inferred from homology"/>
<feature type="active site" evidence="5">
    <location>
        <position position="244"/>
    </location>
</feature>
<dbReference type="Gene3D" id="3.40.309.10">
    <property type="entry name" value="Aldehyde Dehydrogenase, Chain A, domain 2"/>
    <property type="match status" value="1"/>
</dbReference>
<sequence length="456" mass="51192">MNDIKKTLQSQRSFFAVGKTKDLAFRIRQLHRLRNSILKHEDEILHALKLDLNKSAFEAYETEVGIVLEEIKYTLNHLAGWTQPKRKATPIVHFPASSYLYSEPYGCVLIMAPWNYPFQLTMTPLIGAIAAGNCAVVKPSEYSFHTSEIMGRILKENFPSSYINLIRGGRTVNQTLLKEHFDYIFFTGGVTVGKFVMESAAKHLTPVTLELGGKSPCIVDETADIDRAAKRIVWGKFLNSGQTCVAPDYLLVHSSVKGRLTCAIKKYIKAFYGDAPEMNPDYPKIINQKHFDRLLSLLQSGHLTVGGQYNEDTLQIAPALLDHVKWNSAVMQEEIFGPLLPIMEFDRLEDAFSMINAHAKPLALYMFTSKKENADDALKAISFGGGCINDTIIHLSNPNLPFGGVGDSGMGQYHGINSFLTFSHQKSIIRKSNMVDIPFRYPPYKNHIKLLKKFLG</sequence>
<dbReference type="Pfam" id="PF00171">
    <property type="entry name" value="Aldedh"/>
    <property type="match status" value="1"/>
</dbReference>
<dbReference type="FunFam" id="3.40.309.10:FF:000003">
    <property type="entry name" value="Aldehyde dehydrogenase"/>
    <property type="match status" value="1"/>
</dbReference>
<evidence type="ECO:0000256" key="7">
    <source>
        <dbReference type="RuleBase" id="RU003345"/>
    </source>
</evidence>
<keyword evidence="2 4" id="KW-0560">Oxidoreductase</keyword>
<keyword evidence="10" id="KW-1185">Reference proteome</keyword>
<evidence type="ECO:0000256" key="2">
    <source>
        <dbReference type="ARBA" id="ARBA00023002"/>
    </source>
</evidence>